<dbReference type="SUPFAM" id="SSF52047">
    <property type="entry name" value="RNI-like"/>
    <property type="match status" value="1"/>
</dbReference>
<evidence type="ECO:0000313" key="1">
    <source>
        <dbReference type="EMBL" id="TBU08877.1"/>
    </source>
</evidence>
<dbReference type="Gene3D" id="3.80.10.10">
    <property type="entry name" value="Ribonuclease Inhibitor"/>
    <property type="match status" value="2"/>
</dbReference>
<dbReference type="VEuPathDB" id="MicrosporidiaDB:CWI39_0132p0050"/>
<evidence type="ECO:0000313" key="2">
    <source>
        <dbReference type="Proteomes" id="UP000293045"/>
    </source>
</evidence>
<dbReference type="PANTHER" id="PTHR13318">
    <property type="entry name" value="PARTNER OF PAIRED, ISOFORM B-RELATED"/>
    <property type="match status" value="1"/>
</dbReference>
<dbReference type="Proteomes" id="UP000293045">
    <property type="component" value="Unassembled WGS sequence"/>
</dbReference>
<dbReference type="PANTHER" id="PTHR13318:SF95">
    <property type="entry name" value="F-BOX PROTEIN YLR352W"/>
    <property type="match status" value="1"/>
</dbReference>
<proteinExistence type="predicted"/>
<organism evidence="1 2">
    <name type="scientific">Hamiltosporidium magnivora</name>
    <dbReference type="NCBI Taxonomy" id="148818"/>
    <lineage>
        <taxon>Eukaryota</taxon>
        <taxon>Fungi</taxon>
        <taxon>Fungi incertae sedis</taxon>
        <taxon>Microsporidia</taxon>
        <taxon>Dubosqiidae</taxon>
        <taxon>Hamiltosporidium</taxon>
    </lineage>
</organism>
<dbReference type="GO" id="GO:0031146">
    <property type="term" value="P:SCF-dependent proteasomal ubiquitin-dependent protein catabolic process"/>
    <property type="evidence" value="ECO:0007669"/>
    <property type="project" value="TreeGrafter"/>
</dbReference>
<reference evidence="1 2" key="1">
    <citation type="submission" date="2017-12" db="EMBL/GenBank/DDBJ databases">
        <authorList>
            <person name="Pombert J.-F."/>
            <person name="Haag K.L."/>
            <person name="Ebert D."/>
        </authorList>
    </citation>
    <scope>NUCLEOTIDE SEQUENCE [LARGE SCALE GENOMIC DNA]</scope>
    <source>
        <strain evidence="1">IL-BN-2</strain>
    </source>
</reference>
<dbReference type="EMBL" id="PIXR01000132">
    <property type="protein sequence ID" value="TBU08877.1"/>
    <property type="molecule type" value="Genomic_DNA"/>
</dbReference>
<accession>A0A4Q9LLC3</accession>
<name>A0A4Q9LLC3_9MICR</name>
<dbReference type="InterPro" id="IPR032675">
    <property type="entry name" value="LRR_dom_sf"/>
</dbReference>
<protein>
    <recommendedName>
        <fullName evidence="3">Leucine rich repeat protein</fullName>
    </recommendedName>
</protein>
<sequence>MPSIKGPRSALTDFIEESGIDIKQLKKRTEQKETNEINEIDKSEKEEMSGNNKIIEEKICKKVVVKRKKIIKIEQPYEILNLENTKNRIFELPSVEFIDDLILEKYSFYLSKNKLMDLKMFKFLVENSKESLVVYDCSNILDKDFLLICKNYSRLELHYCGQLTEKTLNDILMKMKKLDILKITGAFLLHDFKIPKTIKSLDLSNCSRIKDSIFKKINKLQKLEELRLSYCYSLTEKCRLTVSVKRLFICQTKISQIFFSSTSILQNLEVLSVKKCPNFFSVKILEKDEERESKDDKSISFVNKWEYFIEYLKNIQVLDLDGISTIKFLVPLPFLISLNISNCFCIQNIIESILKNKNIEEIDLSRLEIEEFELKQLILLKKLRKINLSWIRSVNDDILTYLINNLSNITHIYVFGCFKLSPKLGELSWEIKEKVKIIGNPSETAFLLNSYTNFE</sequence>
<dbReference type="GO" id="GO:0019005">
    <property type="term" value="C:SCF ubiquitin ligase complex"/>
    <property type="evidence" value="ECO:0007669"/>
    <property type="project" value="TreeGrafter"/>
</dbReference>
<comment type="caution">
    <text evidence="1">The sequence shown here is derived from an EMBL/GenBank/DDBJ whole genome shotgun (WGS) entry which is preliminary data.</text>
</comment>
<evidence type="ECO:0008006" key="3">
    <source>
        <dbReference type="Google" id="ProtNLM"/>
    </source>
</evidence>
<dbReference type="AlphaFoldDB" id="A0A4Q9LLC3"/>
<gene>
    <name evidence="1" type="ORF">CWI39_0132p0050</name>
</gene>
<dbReference type="VEuPathDB" id="MicrosporidiaDB:CWI36_3343p0010"/>